<dbReference type="Proteomes" id="UP001304340">
    <property type="component" value="Chromosome"/>
</dbReference>
<evidence type="ECO:0000259" key="3">
    <source>
        <dbReference type="Pfam" id="PF25549"/>
    </source>
</evidence>
<accession>A0AAF0Z681</accession>
<dbReference type="PANTHER" id="PTHR34819:SF3">
    <property type="entry name" value="CELL SURFACE PROTEIN"/>
    <property type="match status" value="1"/>
</dbReference>
<dbReference type="RefSeq" id="WP_319155890.1">
    <property type="nucleotide sequence ID" value="NZ_CP138359.1"/>
</dbReference>
<dbReference type="InterPro" id="IPR047589">
    <property type="entry name" value="DUF11_rpt"/>
</dbReference>
<evidence type="ECO:0008006" key="6">
    <source>
        <dbReference type="Google" id="ProtNLM"/>
    </source>
</evidence>
<dbReference type="InterPro" id="IPR001434">
    <property type="entry name" value="OmcB-like_DUF11"/>
</dbReference>
<proteinExistence type="predicted"/>
<feature type="domain" description="DUF7927" evidence="3">
    <location>
        <begin position="1074"/>
        <end position="1204"/>
    </location>
</feature>
<dbReference type="InterPro" id="IPR051172">
    <property type="entry name" value="Chlamydia_OmcB"/>
</dbReference>
<keyword evidence="1" id="KW-1133">Transmembrane helix</keyword>
<dbReference type="KEGG" id="sbil:SANBI_002713"/>
<dbReference type="PANTHER" id="PTHR34819">
    <property type="entry name" value="LARGE CYSTEINE-RICH PERIPLASMIC PROTEIN OMCB"/>
    <property type="match status" value="1"/>
</dbReference>
<gene>
    <name evidence="4" type="ORF">SANBI_002713</name>
</gene>
<feature type="domain" description="DUF7927" evidence="3">
    <location>
        <begin position="1207"/>
        <end position="1337"/>
    </location>
</feature>
<feature type="domain" description="DUF11" evidence="2">
    <location>
        <begin position="814"/>
        <end position="931"/>
    </location>
</feature>
<reference evidence="5" key="1">
    <citation type="submission" date="2023-11" db="EMBL/GenBank/DDBJ databases">
        <authorList>
            <person name="Helweg L.P."/>
            <person name="Kiel A."/>
            <person name="Hitz F."/>
            <person name="Ruckert-Reed C."/>
            <person name="Busche T."/>
            <person name="Kaltschmidt B."/>
            <person name="Kaltschmidt C."/>
        </authorList>
    </citation>
    <scope>NUCLEOTIDE SEQUENCE [LARGE SCALE GENOMIC DNA]</scope>
    <source>
        <strain evidence="5">4.1</strain>
    </source>
</reference>
<protein>
    <recommendedName>
        <fullName evidence="6">DUF11 domain-containing protein</fullName>
    </recommendedName>
</protein>
<organism evidence="4 5">
    <name type="scientific">Sanguibacter biliveldensis</name>
    <dbReference type="NCBI Taxonomy" id="3030830"/>
    <lineage>
        <taxon>Bacteria</taxon>
        <taxon>Bacillati</taxon>
        <taxon>Actinomycetota</taxon>
        <taxon>Actinomycetes</taxon>
        <taxon>Micrococcales</taxon>
        <taxon>Sanguibacteraceae</taxon>
        <taxon>Sanguibacter</taxon>
    </lineage>
</organism>
<feature type="transmembrane region" description="Helical" evidence="1">
    <location>
        <begin position="1356"/>
        <end position="1378"/>
    </location>
</feature>
<feature type="domain" description="DUF7927" evidence="3">
    <location>
        <begin position="940"/>
        <end position="1069"/>
    </location>
</feature>
<keyword evidence="1" id="KW-0812">Transmembrane</keyword>
<sequence length="1386" mass="142266">MISVPVPTLQPDTSVQTVYVQGTPSTDGASGAPTVTGGVITWPMSASLSAGSSGQMTFTVKVPNISSPNGDTIEPVATFTASGVTQTATATKTVVSDTDLVTDKRMMSATTPGLDVPVTYQIATMHRTSINPSTGRFGGEPAKGTWGVTDVVTVDHLPTGAEFVSATGGGVYDAATHTVSWPAWSDNGATGNFTIAPDYQLTIRYPSTVFSTASTATNTATASAHPYLRPDQEVTSSDEVSHGFAAGSARGAVSKNGSLARPNGGIRGGNTAWQIGLSNLGTVPLSVDVTDRLPCIWSSPRDGNTDCSTPAIRNVTLRLTGGTAGTPYTIDYVTNLGSTGSTTLTAGPANVLLPSQSTAEWVTSVRIRATIPGGDVASIEVSGVVSPDLPQDSTGATYRNPNVPVGADVYLENCLAGTLTNANTQAVVQEFTDVCGYVRIPPDRPVVRVGKTMTDNVQGPEGQMGVGLTLSTSASNARWSPVLTDLLPEDLRFVPGSFTTAGLTTAAKAVLTDENLLLEVIEDYNGSGRQLVRVSWPGTSGLAPNGAYGTVRFAVQVRPGAEVGQRLNELAVFDTQFASIGCVVNTAKVDTGALVDGSGRTGCATTASYTVVASPSIGGTKWVKGSLDEDFLSSPSVGLVLAGQTAEYRLDVENTGNVAVNGVVAYEILPHVGDSGVGPASSDDRGSQWQTILAGAVTSDVPAEISYSASTNPCRGEVMSEGGSRADAPAGCIDDWTTVLPDDPSQVRAVRIDFGTTEFAAEQVHSVTVPVSAPSDADGVAWNSFAVAADEASTGDAVLPVEPNKVGLRAQSSLSVDKSVAQTSVKPSGEVVWTITVSNDGAGRTGGIVVVDRLPDALEYVSSTSTNGTYDPQTQGWTLAEDLLAGASATLELTTKVRADAELGELCNIAEAYLPEVVDTPISEDTACTTIVEEPKLPVISVVKSSDPVSGSSVQAGQDVVYTLTFSNTGEAAGPVDHTDDLADVLDDADLTVAPASSDPALTVTDGSTGAVQITGTLEAGQVVTVSYTATVKPDGARGNNRLANVVAPTGTDTPTCEDPGVSCTEHPVGELLTSKSVDPATGSTLRAGQVATYTLTFENTGQAPVTVDRDDVLDRVLDDADITGQPFATDGLLTVTPVTDGRFSVDGVLEAGQVETVTYQVTVKPDGQRGDDRLDNFLVPGDQQPPGGPCTPGGEVDCTVNHVSDVVVEKTSNPASGSTVKPGDVVTYTVTFTNVSTDPDATAAAVDYTDHMVDVLDDATLSSDPTAGEGLTAEVDGDLIHITGSLTAGQVSTVTYQVTVKSDAALGDAHLGNVVVRTGDTPVCAEGSTLCTDHPITETPDTPTKADRPLAHTGAAVMTSIAAALLLLSLGGGLLVARRRRATTH</sequence>
<evidence type="ECO:0000313" key="5">
    <source>
        <dbReference type="Proteomes" id="UP001304340"/>
    </source>
</evidence>
<keyword evidence="1" id="KW-0472">Membrane</keyword>
<evidence type="ECO:0000259" key="2">
    <source>
        <dbReference type="Pfam" id="PF01345"/>
    </source>
</evidence>
<evidence type="ECO:0000313" key="4">
    <source>
        <dbReference type="EMBL" id="WPF81419.1"/>
    </source>
</evidence>
<dbReference type="InterPro" id="IPR057687">
    <property type="entry name" value="DUF7927"/>
</dbReference>
<dbReference type="Pfam" id="PF01345">
    <property type="entry name" value="DUF11"/>
    <property type="match status" value="1"/>
</dbReference>
<evidence type="ECO:0000256" key="1">
    <source>
        <dbReference type="SAM" id="Phobius"/>
    </source>
</evidence>
<dbReference type="Pfam" id="PF25549">
    <property type="entry name" value="DUF7927"/>
    <property type="match status" value="3"/>
</dbReference>
<keyword evidence="5" id="KW-1185">Reference proteome</keyword>
<dbReference type="NCBIfam" id="TIGR01451">
    <property type="entry name" value="B_ant_repeat"/>
    <property type="match status" value="1"/>
</dbReference>
<dbReference type="EMBL" id="CP138359">
    <property type="protein sequence ID" value="WPF81419.1"/>
    <property type="molecule type" value="Genomic_DNA"/>
</dbReference>
<name>A0AAF0Z681_9MICO</name>